<keyword evidence="9" id="KW-0175">Coiled coil</keyword>
<keyword evidence="6" id="KW-0677">Repeat</keyword>
<evidence type="ECO:0000313" key="15">
    <source>
        <dbReference type="Proteomes" id="UP001181693"/>
    </source>
</evidence>
<keyword evidence="10" id="KW-0539">Nucleus</keyword>
<dbReference type="FunFam" id="1.10.418.10:FF:000051">
    <property type="entry name" value="Abnormal spindle-like microcephaly-associated protein homolog"/>
    <property type="match status" value="1"/>
</dbReference>
<dbReference type="SMART" id="SM00015">
    <property type="entry name" value="IQ"/>
    <property type="match status" value="56"/>
</dbReference>
<dbReference type="InterPro" id="IPR000048">
    <property type="entry name" value="IQ_motif_EF-hand-BS"/>
</dbReference>
<organism evidence="14 15">
    <name type="scientific">Pyxicephalus adspersus</name>
    <name type="common">African bullfrog</name>
    <dbReference type="NCBI Taxonomy" id="30357"/>
    <lineage>
        <taxon>Eukaryota</taxon>
        <taxon>Metazoa</taxon>
        <taxon>Chordata</taxon>
        <taxon>Craniata</taxon>
        <taxon>Vertebrata</taxon>
        <taxon>Euteleostomi</taxon>
        <taxon>Amphibia</taxon>
        <taxon>Batrachia</taxon>
        <taxon>Anura</taxon>
        <taxon>Neobatrachia</taxon>
        <taxon>Ranoidea</taxon>
        <taxon>Pyxicephalidae</taxon>
        <taxon>Pyxicephalinae</taxon>
        <taxon>Pyxicephalus</taxon>
    </lineage>
</organism>
<dbReference type="GO" id="GO:0007051">
    <property type="term" value="P:spindle organization"/>
    <property type="evidence" value="ECO:0007669"/>
    <property type="project" value="TreeGrafter"/>
</dbReference>
<dbReference type="InterPro" id="IPR031549">
    <property type="entry name" value="ASH"/>
</dbReference>
<dbReference type="GO" id="GO:0005737">
    <property type="term" value="C:cytoplasm"/>
    <property type="evidence" value="ECO:0007669"/>
    <property type="project" value="UniProtKB-SubCell"/>
</dbReference>
<name>A0AAV2ZWG6_PYXAD</name>
<dbReference type="InterPro" id="IPR036872">
    <property type="entry name" value="CH_dom_sf"/>
</dbReference>
<dbReference type="CDD" id="cd23767">
    <property type="entry name" value="IQCD"/>
    <property type="match status" value="1"/>
</dbReference>
<dbReference type="PANTHER" id="PTHR22706:SF1">
    <property type="entry name" value="ASSEMBLY FACTOR FOR SPINDLE MICROTUBULES"/>
    <property type="match status" value="1"/>
</dbReference>
<evidence type="ECO:0000256" key="7">
    <source>
        <dbReference type="ARBA" id="ARBA00022776"/>
    </source>
</evidence>
<dbReference type="InterPro" id="IPR001715">
    <property type="entry name" value="CH_dom"/>
</dbReference>
<comment type="caution">
    <text evidence="14">The sequence shown here is derived from an EMBL/GenBank/DDBJ whole genome shotgun (WGS) entry which is preliminary data.</text>
</comment>
<dbReference type="GO" id="GO:0000278">
    <property type="term" value="P:mitotic cell cycle"/>
    <property type="evidence" value="ECO:0007669"/>
    <property type="project" value="TreeGrafter"/>
</dbReference>
<dbReference type="FunFam" id="1.20.5.190:FF:000008">
    <property type="entry name" value="Abnormal spindle-like microcephaly-associated protein homolog"/>
    <property type="match status" value="7"/>
</dbReference>
<evidence type="ECO:0000256" key="5">
    <source>
        <dbReference type="ARBA" id="ARBA00022618"/>
    </source>
</evidence>
<dbReference type="InterPro" id="IPR027417">
    <property type="entry name" value="P-loop_NTPase"/>
</dbReference>
<dbReference type="Proteomes" id="UP001181693">
    <property type="component" value="Unassembled WGS sequence"/>
</dbReference>
<keyword evidence="4" id="KW-0597">Phosphoprotein</keyword>
<keyword evidence="3" id="KW-0963">Cytoplasm</keyword>
<keyword evidence="5" id="KW-0132">Cell division</keyword>
<dbReference type="CDD" id="cd21224">
    <property type="entry name" value="CH_ASPM_rpt2"/>
    <property type="match status" value="1"/>
</dbReference>
<evidence type="ECO:0000256" key="12">
    <source>
        <dbReference type="SAM" id="MobiDB-lite"/>
    </source>
</evidence>
<feature type="region of interest" description="Disordered" evidence="12">
    <location>
        <begin position="1"/>
        <end position="21"/>
    </location>
</feature>
<evidence type="ECO:0000256" key="3">
    <source>
        <dbReference type="ARBA" id="ARBA00022490"/>
    </source>
</evidence>
<keyword evidence="15" id="KW-1185">Reference proteome</keyword>
<evidence type="ECO:0000256" key="10">
    <source>
        <dbReference type="ARBA" id="ARBA00023242"/>
    </source>
</evidence>
<dbReference type="GO" id="GO:0051301">
    <property type="term" value="P:cell division"/>
    <property type="evidence" value="ECO:0007669"/>
    <property type="project" value="UniProtKB-KW"/>
</dbReference>
<keyword evidence="8" id="KW-0112">Calmodulin-binding</keyword>
<dbReference type="GO" id="GO:0005634">
    <property type="term" value="C:nucleus"/>
    <property type="evidence" value="ECO:0007669"/>
    <property type="project" value="UniProtKB-SubCell"/>
</dbReference>
<gene>
    <name evidence="14" type="ORF">GDO54_016450</name>
</gene>
<protein>
    <recommendedName>
        <fullName evidence="13">Calponin-homology (CH) domain-containing protein</fullName>
    </recommendedName>
</protein>
<dbReference type="InterPro" id="IPR016024">
    <property type="entry name" value="ARM-type_fold"/>
</dbReference>
<dbReference type="InterPro" id="IPR051185">
    <property type="entry name" value="ASPM"/>
</dbReference>
<keyword evidence="7" id="KW-0498">Mitosis</keyword>
<dbReference type="GO" id="GO:0005516">
    <property type="term" value="F:calmodulin binding"/>
    <property type="evidence" value="ECO:0007669"/>
    <property type="project" value="UniProtKB-KW"/>
</dbReference>
<dbReference type="InterPro" id="IPR013783">
    <property type="entry name" value="Ig-like_fold"/>
</dbReference>
<feature type="region of interest" description="Disordered" evidence="12">
    <location>
        <begin position="187"/>
        <end position="216"/>
    </location>
</feature>
<dbReference type="Gene3D" id="1.20.5.190">
    <property type="match status" value="27"/>
</dbReference>
<comment type="subcellular location">
    <subcellularLocation>
        <location evidence="2">Cytoplasm</location>
    </subcellularLocation>
    <subcellularLocation>
        <location evidence="1">Nucleus</location>
    </subcellularLocation>
</comment>
<dbReference type="Pfam" id="PF00307">
    <property type="entry name" value="CH"/>
    <property type="match status" value="1"/>
</dbReference>
<feature type="domain" description="Calponin-homology (CH)" evidence="13">
    <location>
        <begin position="1058"/>
        <end position="1209"/>
    </location>
</feature>
<dbReference type="EMBL" id="DYDO01000009">
    <property type="protein sequence ID" value="DBA18168.1"/>
    <property type="molecule type" value="Genomic_DNA"/>
</dbReference>
<evidence type="ECO:0000256" key="8">
    <source>
        <dbReference type="ARBA" id="ARBA00022860"/>
    </source>
</evidence>
<dbReference type="PROSITE" id="PS50096">
    <property type="entry name" value="IQ"/>
    <property type="match status" value="36"/>
</dbReference>
<evidence type="ECO:0000256" key="2">
    <source>
        <dbReference type="ARBA" id="ARBA00004496"/>
    </source>
</evidence>
<dbReference type="PANTHER" id="PTHR22706">
    <property type="entry name" value="ASSEMBLY FACTOR FOR SPINDLE MICROTUBULES"/>
    <property type="match status" value="1"/>
</dbReference>
<dbReference type="SUPFAM" id="SSF47576">
    <property type="entry name" value="Calponin-homology domain, CH-domain"/>
    <property type="match status" value="1"/>
</dbReference>
<evidence type="ECO:0000256" key="11">
    <source>
        <dbReference type="ARBA" id="ARBA00023306"/>
    </source>
</evidence>
<evidence type="ECO:0000256" key="6">
    <source>
        <dbReference type="ARBA" id="ARBA00022737"/>
    </source>
</evidence>
<dbReference type="Pfam" id="PF00612">
    <property type="entry name" value="IQ"/>
    <property type="match status" value="34"/>
</dbReference>
<sequence length="3212" mass="374847">MITISPPGRAADSPGHDETPLLSLTHFSRPPFVSLGCVQPGSSRSAVLLLHNPSPDPAQVTVHKLPRHRGFSVPDTDIYVPPFESFSLTITWTPLEEGGIRELVTFVVNDIVKHQAVLLGHAELPSKKKRARWNTKKNKYSPLGHKVTGLQKKDLCSTVTKNKTFCLKSKNGKGVLEVAKNPLQPCENVSKPVNGGPTVKKGRRSTENKSPTLHVSPLSNDLQTFIPGSLKRSKTYSVLCETIEEVTTTSTIHRDFVEEQWTLTEHRVNKLSLSPINPVLGLRHNFTCTPSLVNDFKTLSPTEFYNAELTHRRIDKSSSLQESFHECFTKISSNMQTPPSVLLTPQRKVLSPDSFVNNSYVSQEYLDAGNHTPVLSPDQFVKENFLTPPVSEEVRTSQFKTESANELFTVRSPGNPDPANSRLTFCVKKKKPENAALLSIDGNFEAKINEKPPINSATITKVRSSGSNENLQRPQLKSRRRLKCVELEDKAEPKSVVQEQMPAVCSPDLPTISVSIPASSSGSPLGNDPAKSICGYKRKSAQISYESSGASSESLNVTQAKKSHVSKPAGSQRLPVQEYEQVTKIDFFQKKALPQLHSAVTFKHSKKIVAVPQSKLTFIKPAKTVIPRHPMPFAAKNMFYDERWMAKQERGFTWWLNFILTPDDFAVKTDSMKVNAAALILGAETNHKISVPKAPTKEEVSLKAYTARCRLNRLRRSACRLFTSDPVVKAIRRLEIEIEARRLLVRKDRHLWKDVGERQKILNWLLSYNPLWLRVGLETIFGELISLEGNSDITGLALFILNRLLWNPDIAAEYRHPSVPHLYRDGHEEALSKFTLKKLLLLVFFLDYAKQSRLIDHDPCLFCKDAEFKTSKDLLLAFSRDFLSGEGDLSRHLGYLGLPVSHAQTPLDEFDFAVTNLAVDLQCGVRLVRTMELLTHNWSLSKKLRVPAISRLQKMHNIEVALQVLADRGVQIKDEHGHSISSRDIVDRHRERTLALLWNIVFSFQVEVLLNVDHLMEEIKFLKHSYSTQKRLAALRALSFPTMAKKRESNPFSPENYSDRVLLLMEWVNAVCAFYNTKVENFTVSFSDGRVFCYLINHYHPSYVALDAISQRTTQTIECNETGTVGLNSSSDSDNSLDMWSGMCDQGFTTSALYKELLDNERTNFSLLQNAVSNLGGIPAMIYHSDTSNTIPDEKIVITFLSFLCGRLLDIRKEARAARVIQAAWRKYKLKTEEHLLQKKQKAASVIQNAVRKFLSRRWILKRTSSAVVIQKNWRRYLAYKELLKLKLHRQKEIEASAAIRIWRCFADKKYYITLRKHVIVLQARIRTKIAVSAYKKTIHATKILQRHVRSWLLAKRDRQNFLQLKSAAQLETKRKAATVIQSFCRMYRERCKYLSVRSAAVKIQSLVKMRQKRIYYLLLREKVIFVQTRFRANLLMHTERKSYLQMRTACVKIQSTVKGHLVRKQIKQWHKAATTLQANYRMHMARKEYLKIYRAAVIIQERFRAYKLAAHHRELFLLMKISALRIQAVCRDYIIRKRKRNQHLAALSIQSSYRCYVARKRYILIKNSAIIIQKWYREQKQLGADMERFWKLKSAITAIQAAYRGWVVRKQLHKQTRAVVTIQSAFRRFTAQRRFREVKMATLTIQKYYCAVLIARKERQKYLHICLLIGKVQAIWRGKKARKEIRTLHKMATRIQSCYRMYVCYTKYKTMKQAAMLIQCHYRAYIAGKVQRAHYLKIKGAASCLQAAYRGWQIRKHLLQLHNAVCTIQASYRSFRLRKEYLRLRMTTIVFQRRYRAKVAPKLQREQYLLLRKNTIKLQSIYRGMRTRQRIIQMRRAAVLLQSVFKMQKQRAQYRKMKAASSLIQEHYRAMKEGRKHRQQYLALRKAACTLQSAWRGKKTRGHIYHMHTAATVIQAWYRMVKQRHAFQSLKKATVTLQQRYRASQERKKQLIIFTNTKKAVLCIQSTFRAAKLQREFRAKRQAAVVIQRAFKSFLARRRFLALKKATVSIQRRFKWKKLAERQRQDYLRTQRAALVLQAAFRGFQDRQKLQQMRSSATVIQAAFRMHKERVAYEKLKQSAITIQQYYRAFQISAHKRDTFLTQKKSAVIIQSAYRGAKVRQRVSQMNKAAIKIQATFRMHQCRIQYKKFLWAACVIQQRYRANKQRDFDALRYSFIKSAALVIQAAYRGWCARKGLRTMNRAATIIQRQFRTHLKHKQYLLLRSSALLIQRRYRATVLMHHYHSKYQSLRKAAICMQASYKGVKVRKNLALKHAMAKRIQFAYRNYKTLVLYRAKQDAARKIQAWYKSIVESRHTRASFLKYRWAAIVIQSSYKGMKVRKNLKGMIRAATIIQKNYRMYFQKKYYTSLIKATKRVQKRYRAIKARERDQVWYQTTKNSAILLQAAFRGMKVRRRLQRMNHAATAIQKFVKGYLKRKAYLKLRSATVCLQKRYKALVLARFQRLNFLTYRQAVVCIQSAYRGYKARQRLVQEYQTTTQIQSMFRTYSLQSYADQRTSTVLQHNYYIYQTYVLRERQCSLKLQNAAVVLQASYRGMKSRRNIRKMQNAAIVIQASYRMHRQRRSYLDLLWATRTIQCFFRATLLKNEAVKQYNVLRKTIISIQRSFRARKSREVKAAVVIQTTWKMYRERRAFIKTKSAVVSLQAIFRGYRARKRYKLMMESVCRIQCWYKRCHQVRVQRLQYLSMRTSAIIIQSSFRCFIARKHIKRERAARVLQSYYRMAVCRKRFLQLRASAIKLQTYHRMQSAIKTYKRQRSAAVIIQQWYKSVILMRHQRSAFLNTRRQIICMQAAVRRFNAQRSLKRLQHAALMSQIAKQNTERRLLRFASAVHHHLCAVKIQRWFRAHLVLKRAQKQIYRVIYIQRWYRSRLQRSKFLCTRQKIIGVQRVVRAWLHRRNEAAVTIQRHVRLFLLSKRQVKITNGIVKFQALWRGYQWRKVHDTKKLQNLRNRLRKVSEDTKAEDKLCNRTLVALNYLLSYKHFSYILAALKHLEAATRLSAICCENMAQSGAVKIIFTLIRSCNRSIPCMEVIRLSIQVLLNLTKYEKTVSSVYEVEDSVEVLLDLMQIYREKPGDKVPEKGGSIFTKTCCLLAIFGLDSRRAEEIRAIPKAMNRITSIHILTSRKHKMDTARNVSKQLMNSSRVHSNASLQATPMHTRIVSRIKPDWVLRKDNMREIVDPLQAIQLVMSTFGLPI</sequence>
<dbReference type="GO" id="GO:0000922">
    <property type="term" value="C:spindle pole"/>
    <property type="evidence" value="ECO:0007669"/>
    <property type="project" value="TreeGrafter"/>
</dbReference>
<feature type="domain" description="Calponin-homology (CH)" evidence="13">
    <location>
        <begin position="869"/>
        <end position="1005"/>
    </location>
</feature>
<reference evidence="14" key="1">
    <citation type="thesis" date="2020" institute="ProQuest LLC" country="789 East Eisenhower Parkway, Ann Arbor, MI, USA">
        <title>Comparative Genomics and Chromosome Evolution.</title>
        <authorList>
            <person name="Mudd A.B."/>
        </authorList>
    </citation>
    <scope>NUCLEOTIDE SEQUENCE</scope>
    <source>
        <strain evidence="14">1538</strain>
        <tissue evidence="14">Blood</tissue>
    </source>
</reference>
<dbReference type="Pfam" id="PF15780">
    <property type="entry name" value="ASH"/>
    <property type="match status" value="1"/>
</dbReference>
<evidence type="ECO:0000259" key="13">
    <source>
        <dbReference type="PROSITE" id="PS50021"/>
    </source>
</evidence>
<dbReference type="PROSITE" id="PS50021">
    <property type="entry name" value="CH"/>
    <property type="match status" value="2"/>
</dbReference>
<dbReference type="SUPFAM" id="SSF48371">
    <property type="entry name" value="ARM repeat"/>
    <property type="match status" value="1"/>
</dbReference>
<evidence type="ECO:0000313" key="14">
    <source>
        <dbReference type="EMBL" id="DBA18168.1"/>
    </source>
</evidence>
<dbReference type="GO" id="GO:0051295">
    <property type="term" value="P:establishment of meiotic spindle localization"/>
    <property type="evidence" value="ECO:0007669"/>
    <property type="project" value="TreeGrafter"/>
</dbReference>
<dbReference type="CDD" id="cd21223">
    <property type="entry name" value="CH_ASPM_rpt1"/>
    <property type="match status" value="1"/>
</dbReference>
<dbReference type="SMART" id="SM00033">
    <property type="entry name" value="CH"/>
    <property type="match status" value="2"/>
</dbReference>
<evidence type="ECO:0000256" key="4">
    <source>
        <dbReference type="ARBA" id="ARBA00022553"/>
    </source>
</evidence>
<dbReference type="SUPFAM" id="SSF52540">
    <property type="entry name" value="P-loop containing nucleoside triphosphate hydrolases"/>
    <property type="match status" value="15"/>
</dbReference>
<evidence type="ECO:0000256" key="1">
    <source>
        <dbReference type="ARBA" id="ARBA00004123"/>
    </source>
</evidence>
<proteinExistence type="predicted"/>
<keyword evidence="11" id="KW-0131">Cell cycle</keyword>
<evidence type="ECO:0000256" key="9">
    <source>
        <dbReference type="ARBA" id="ARBA00023054"/>
    </source>
</evidence>
<dbReference type="Gene3D" id="2.60.40.10">
    <property type="entry name" value="Immunoglobulins"/>
    <property type="match status" value="1"/>
</dbReference>
<accession>A0AAV2ZWG6</accession>
<dbReference type="Gene3D" id="1.10.418.10">
    <property type="entry name" value="Calponin-like domain"/>
    <property type="match status" value="2"/>
</dbReference>